<dbReference type="RefSeq" id="WP_111297144.1">
    <property type="nucleotide sequence ID" value="NZ_QKZV01000011.1"/>
</dbReference>
<evidence type="ECO:0000256" key="1">
    <source>
        <dbReference type="SAM" id="Coils"/>
    </source>
</evidence>
<evidence type="ECO:0000259" key="2">
    <source>
        <dbReference type="Pfam" id="PF10107"/>
    </source>
</evidence>
<keyword evidence="3" id="KW-0540">Nuclease</keyword>
<comment type="caution">
    <text evidence="3">The sequence shown here is derived from an EMBL/GenBank/DDBJ whole genome shotgun (WGS) entry which is preliminary data.</text>
</comment>
<keyword evidence="3" id="KW-0255">Endonuclease</keyword>
<dbReference type="Pfam" id="PF10107">
    <property type="entry name" value="Endonuc_Holl"/>
    <property type="match status" value="1"/>
</dbReference>
<keyword evidence="3" id="KW-0378">Hydrolase</keyword>
<feature type="coiled-coil region" evidence="1">
    <location>
        <begin position="44"/>
        <end position="85"/>
    </location>
</feature>
<keyword evidence="1" id="KW-0175">Coiled coil</keyword>
<feature type="domain" description="Holliday junction resolvase-related" evidence="2">
    <location>
        <begin position="47"/>
        <end position="161"/>
    </location>
</feature>
<dbReference type="InterPro" id="IPR019287">
    <property type="entry name" value="Hday_junct_resolvase-rel_dom"/>
</dbReference>
<reference evidence="3 4" key="1">
    <citation type="submission" date="2018-06" db="EMBL/GenBank/DDBJ databases">
        <title>Genomic Encyclopedia of Archaeal and Bacterial Type Strains, Phase II (KMG-II): from individual species to whole genera.</title>
        <authorList>
            <person name="Goeker M."/>
        </authorList>
    </citation>
    <scope>NUCLEOTIDE SEQUENCE [LARGE SCALE GENOMIC DNA]</scope>
    <source>
        <strain evidence="3 4">DSM 23241</strain>
    </source>
</reference>
<evidence type="ECO:0000313" key="3">
    <source>
        <dbReference type="EMBL" id="PZX60089.1"/>
    </source>
</evidence>
<name>A0A2W7RZS1_9BACT</name>
<proteinExistence type="predicted"/>
<gene>
    <name evidence="3" type="ORF">LX80_02658</name>
</gene>
<keyword evidence="4" id="KW-1185">Reference proteome</keyword>
<dbReference type="OrthoDB" id="9895812at2"/>
<dbReference type="EMBL" id="QKZV01000011">
    <property type="protein sequence ID" value="PZX60089.1"/>
    <property type="molecule type" value="Genomic_DNA"/>
</dbReference>
<sequence length="171" mass="20129">MNNLTNNQLLQFFQLQRQIFGVCPHTGKIFRLSDCQIYVKKKPEPDWLQQIEAAQQRINRAEEKLDEKEAEIREKARDAGRKEAEKMIKKIDTIFQPLKLNPDDSKVIFHPVDFVVFNGMKSGQLKNVLFLDKVQKQTDKRLQQSIQKVIEKGNYEWVTLRVEENGTIKEE</sequence>
<evidence type="ECO:0000313" key="4">
    <source>
        <dbReference type="Proteomes" id="UP000249720"/>
    </source>
</evidence>
<accession>A0A2W7RZS1</accession>
<protein>
    <submittedName>
        <fullName evidence="3">Putative Holliday junction resolvase-like endonuclease</fullName>
    </submittedName>
</protein>
<dbReference type="GO" id="GO:0004519">
    <property type="term" value="F:endonuclease activity"/>
    <property type="evidence" value="ECO:0007669"/>
    <property type="project" value="UniProtKB-KW"/>
</dbReference>
<organism evidence="3 4">
    <name type="scientific">Hydrotalea sandarakina</name>
    <dbReference type="NCBI Taxonomy" id="1004304"/>
    <lineage>
        <taxon>Bacteria</taxon>
        <taxon>Pseudomonadati</taxon>
        <taxon>Bacteroidota</taxon>
        <taxon>Chitinophagia</taxon>
        <taxon>Chitinophagales</taxon>
        <taxon>Chitinophagaceae</taxon>
        <taxon>Hydrotalea</taxon>
    </lineage>
</organism>
<dbReference type="Proteomes" id="UP000249720">
    <property type="component" value="Unassembled WGS sequence"/>
</dbReference>
<dbReference type="AlphaFoldDB" id="A0A2W7RZS1"/>